<keyword evidence="3 6" id="KW-0479">Metal-binding</keyword>
<comment type="caution">
    <text evidence="9">The sequence shown here is derived from an EMBL/GenBank/DDBJ whole genome shotgun (WGS) entry which is preliminary data.</text>
</comment>
<reference evidence="9 10" key="1">
    <citation type="submission" date="2022-11" db="EMBL/GenBank/DDBJ databases">
        <title>Genome sequencing of Acetobacter type strain.</title>
        <authorList>
            <person name="Heo J."/>
            <person name="Lee D."/>
            <person name="Han B.-H."/>
            <person name="Hong S.-B."/>
            <person name="Kwon S.-W."/>
        </authorList>
    </citation>
    <scope>NUCLEOTIDE SEQUENCE [LARGE SCALE GENOMIC DNA]</scope>
    <source>
        <strain evidence="9 10">KACC 21253</strain>
    </source>
</reference>
<dbReference type="Gene3D" id="1.10.760.10">
    <property type="entry name" value="Cytochrome c-like domain"/>
    <property type="match status" value="1"/>
</dbReference>
<keyword evidence="5 6" id="KW-0408">Iron</keyword>
<evidence type="ECO:0000256" key="7">
    <source>
        <dbReference type="SAM" id="SignalP"/>
    </source>
</evidence>
<keyword evidence="7" id="KW-0732">Signal</keyword>
<gene>
    <name evidence="9" type="ORF">OQ497_09455</name>
</gene>
<dbReference type="InterPro" id="IPR036909">
    <property type="entry name" value="Cyt_c-like_dom_sf"/>
</dbReference>
<feature type="domain" description="Cytochrome c" evidence="8">
    <location>
        <begin position="58"/>
        <end position="159"/>
    </location>
</feature>
<evidence type="ECO:0000256" key="4">
    <source>
        <dbReference type="ARBA" id="ARBA00022982"/>
    </source>
</evidence>
<protein>
    <submittedName>
        <fullName evidence="9">C-type cytochrome</fullName>
    </submittedName>
</protein>
<keyword evidence="2 6" id="KW-0349">Heme</keyword>
<organism evidence="9 10">
    <name type="scientific">Acetobacter thailandicus</name>
    <dbReference type="NCBI Taxonomy" id="1502842"/>
    <lineage>
        <taxon>Bacteria</taxon>
        <taxon>Pseudomonadati</taxon>
        <taxon>Pseudomonadota</taxon>
        <taxon>Alphaproteobacteria</taxon>
        <taxon>Acetobacterales</taxon>
        <taxon>Acetobacteraceae</taxon>
        <taxon>Acetobacter</taxon>
    </lineage>
</organism>
<feature type="chain" id="PRO_5047215705" evidence="7">
    <location>
        <begin position="26"/>
        <end position="170"/>
    </location>
</feature>
<accession>A0ABT3QFX1</accession>
<evidence type="ECO:0000313" key="9">
    <source>
        <dbReference type="EMBL" id="MCX2564184.1"/>
    </source>
</evidence>
<name>A0ABT3QFX1_9PROT</name>
<evidence type="ECO:0000313" key="10">
    <source>
        <dbReference type="Proteomes" id="UP001301152"/>
    </source>
</evidence>
<dbReference type="PROSITE" id="PS51007">
    <property type="entry name" value="CYTC"/>
    <property type="match status" value="1"/>
</dbReference>
<evidence type="ECO:0000256" key="3">
    <source>
        <dbReference type="ARBA" id="ARBA00022723"/>
    </source>
</evidence>
<evidence type="ECO:0000256" key="6">
    <source>
        <dbReference type="PROSITE-ProRule" id="PRU00433"/>
    </source>
</evidence>
<feature type="signal peptide" evidence="7">
    <location>
        <begin position="1"/>
        <end position="25"/>
    </location>
</feature>
<dbReference type="SUPFAM" id="SSF46626">
    <property type="entry name" value="Cytochrome c"/>
    <property type="match status" value="1"/>
</dbReference>
<dbReference type="Proteomes" id="UP001301152">
    <property type="component" value="Unassembled WGS sequence"/>
</dbReference>
<dbReference type="RefSeq" id="WP_086635408.1">
    <property type="nucleotide sequence ID" value="NZ_JAERKX010000002.1"/>
</dbReference>
<sequence length="170" mass="17684">MKSIFLNRLGAAVVLSLGMAGVSWAAGSAVVPDTAPAHPAFSVPGMEKASAEVALKKGNAERGAVLAQQFCGICHQFKAGQESVGPDLAGIAGRKIASVTVYSYSPALVALNNQSWTDQKLSDWLTSPMHFAPGTRMSFPGLPSADQRADLIAFLHTLGHADEKASPPAQ</sequence>
<keyword evidence="4" id="KW-0249">Electron transport</keyword>
<dbReference type="InterPro" id="IPR002327">
    <property type="entry name" value="Cyt_c_1A/1B"/>
</dbReference>
<dbReference type="EMBL" id="JAPIUZ010000004">
    <property type="protein sequence ID" value="MCX2564184.1"/>
    <property type="molecule type" value="Genomic_DNA"/>
</dbReference>
<dbReference type="PANTHER" id="PTHR11961">
    <property type="entry name" value="CYTOCHROME C"/>
    <property type="match status" value="1"/>
</dbReference>
<dbReference type="PRINTS" id="PR00604">
    <property type="entry name" value="CYTCHRMECIAB"/>
</dbReference>
<dbReference type="InterPro" id="IPR009056">
    <property type="entry name" value="Cyt_c-like_dom"/>
</dbReference>
<proteinExistence type="predicted"/>
<evidence type="ECO:0000259" key="8">
    <source>
        <dbReference type="PROSITE" id="PS51007"/>
    </source>
</evidence>
<evidence type="ECO:0000256" key="1">
    <source>
        <dbReference type="ARBA" id="ARBA00022448"/>
    </source>
</evidence>
<dbReference type="Pfam" id="PF00034">
    <property type="entry name" value="Cytochrom_C"/>
    <property type="match status" value="1"/>
</dbReference>
<keyword evidence="1" id="KW-0813">Transport</keyword>
<evidence type="ECO:0000256" key="2">
    <source>
        <dbReference type="ARBA" id="ARBA00022617"/>
    </source>
</evidence>
<keyword evidence="10" id="KW-1185">Reference proteome</keyword>
<evidence type="ECO:0000256" key="5">
    <source>
        <dbReference type="ARBA" id="ARBA00023004"/>
    </source>
</evidence>